<feature type="transmembrane region" description="Helical" evidence="1">
    <location>
        <begin position="21"/>
        <end position="40"/>
    </location>
</feature>
<keyword evidence="1" id="KW-0812">Transmembrane</keyword>
<protein>
    <submittedName>
        <fullName evidence="2">ZINC FINGER MIZ DOMAIN-CONTAINING PROTEIN</fullName>
    </submittedName>
</protein>
<name>A0A9Q0YZH2_9ROSI</name>
<comment type="caution">
    <text evidence="2">The sequence shown here is derived from an EMBL/GenBank/DDBJ whole genome shotgun (WGS) entry which is preliminary data.</text>
</comment>
<dbReference type="AlphaFoldDB" id="A0A9Q0YZH2"/>
<sequence>MCTLCAHLYPLPACGVNCKNWSLLSFILVFFWVTVAHPLYPVKLVATNVPNDGSSPVQGVEKTFHLTRADNDLLAKQEHDVQAWCMLLNDKVLFRMQWPHYADLQVNGIAVRAINRPGSQLLGANGRDDGPIILNMIPKESEGERFEDALARVCRCVGGTATDNACSDSDLEVVADSFGVNLRCLVL</sequence>
<gene>
    <name evidence="2" type="ORF">OIU74_008513</name>
</gene>
<dbReference type="GO" id="GO:0016925">
    <property type="term" value="P:protein sumoylation"/>
    <property type="evidence" value="ECO:0007669"/>
    <property type="project" value="TreeGrafter"/>
</dbReference>
<dbReference type="GO" id="GO:0000785">
    <property type="term" value="C:chromatin"/>
    <property type="evidence" value="ECO:0007669"/>
    <property type="project" value="TreeGrafter"/>
</dbReference>
<dbReference type="EMBL" id="JAPFFM010000014">
    <property type="protein sequence ID" value="KAJ6715785.1"/>
    <property type="molecule type" value="Genomic_DNA"/>
</dbReference>
<dbReference type="Proteomes" id="UP001151752">
    <property type="component" value="Chromosome 9"/>
</dbReference>
<evidence type="ECO:0000313" key="3">
    <source>
        <dbReference type="Proteomes" id="UP001151752"/>
    </source>
</evidence>
<reference evidence="2" key="2">
    <citation type="journal article" date="2023" name="Int. J. Mol. Sci.">
        <title>De Novo Assembly and Annotation of 11 Diverse Shrub Willow (Salix) Genomes Reveals Novel Gene Organization in Sex-Linked Regions.</title>
        <authorList>
            <person name="Hyden B."/>
            <person name="Feng K."/>
            <person name="Yates T.B."/>
            <person name="Jawdy S."/>
            <person name="Cereghino C."/>
            <person name="Smart L.B."/>
            <person name="Muchero W."/>
        </authorList>
    </citation>
    <scope>NUCLEOTIDE SEQUENCE</scope>
    <source>
        <tissue evidence="2">Shoot tip</tissue>
    </source>
</reference>
<evidence type="ECO:0000256" key="1">
    <source>
        <dbReference type="SAM" id="Phobius"/>
    </source>
</evidence>
<evidence type="ECO:0000313" key="2">
    <source>
        <dbReference type="EMBL" id="KAJ6715785.1"/>
    </source>
</evidence>
<dbReference type="PANTHER" id="PTHR10782">
    <property type="entry name" value="ZINC FINGER MIZ DOMAIN-CONTAINING PROTEIN"/>
    <property type="match status" value="1"/>
</dbReference>
<proteinExistence type="predicted"/>
<keyword evidence="1" id="KW-0472">Membrane</keyword>
<reference evidence="2" key="1">
    <citation type="submission" date="2022-11" db="EMBL/GenBank/DDBJ databases">
        <authorList>
            <person name="Hyden B.L."/>
            <person name="Feng K."/>
            <person name="Yates T."/>
            <person name="Jawdy S."/>
            <person name="Smart L.B."/>
            <person name="Muchero W."/>
        </authorList>
    </citation>
    <scope>NUCLEOTIDE SEQUENCE</scope>
    <source>
        <tissue evidence="2">Shoot tip</tissue>
    </source>
</reference>
<dbReference type="PANTHER" id="PTHR10782:SF102">
    <property type="entry name" value="E3 SUMO-PROTEIN LIGASE SIZ1"/>
    <property type="match status" value="1"/>
</dbReference>
<keyword evidence="1" id="KW-1133">Transmembrane helix</keyword>
<dbReference type="GO" id="GO:0061665">
    <property type="term" value="F:SUMO ligase activity"/>
    <property type="evidence" value="ECO:0007669"/>
    <property type="project" value="TreeGrafter"/>
</dbReference>
<organism evidence="2 3">
    <name type="scientific">Salix koriyanagi</name>
    <dbReference type="NCBI Taxonomy" id="2511006"/>
    <lineage>
        <taxon>Eukaryota</taxon>
        <taxon>Viridiplantae</taxon>
        <taxon>Streptophyta</taxon>
        <taxon>Embryophyta</taxon>
        <taxon>Tracheophyta</taxon>
        <taxon>Spermatophyta</taxon>
        <taxon>Magnoliopsida</taxon>
        <taxon>eudicotyledons</taxon>
        <taxon>Gunneridae</taxon>
        <taxon>Pentapetalae</taxon>
        <taxon>rosids</taxon>
        <taxon>fabids</taxon>
        <taxon>Malpighiales</taxon>
        <taxon>Salicaceae</taxon>
        <taxon>Saliceae</taxon>
        <taxon>Salix</taxon>
    </lineage>
</organism>
<accession>A0A9Q0YZH2</accession>
<keyword evidence="3" id="KW-1185">Reference proteome</keyword>